<feature type="region of interest" description="Disordered" evidence="1">
    <location>
        <begin position="360"/>
        <end position="410"/>
    </location>
</feature>
<evidence type="ECO:0000313" key="3">
    <source>
        <dbReference type="Proteomes" id="UP000246464"/>
    </source>
</evidence>
<name>A0A2U9B4H7_SCOMX</name>
<feature type="region of interest" description="Disordered" evidence="1">
    <location>
        <begin position="817"/>
        <end position="848"/>
    </location>
</feature>
<dbReference type="InterPro" id="IPR031447">
    <property type="entry name" value="MNR"/>
</dbReference>
<dbReference type="Pfam" id="PF15718">
    <property type="entry name" value="MNR"/>
    <property type="match status" value="2"/>
</dbReference>
<dbReference type="GO" id="GO:0034451">
    <property type="term" value="C:centriolar satellite"/>
    <property type="evidence" value="ECO:0007669"/>
    <property type="project" value="TreeGrafter"/>
</dbReference>
<dbReference type="EMBL" id="CP026245">
    <property type="protein sequence ID" value="AWO98806.1"/>
    <property type="molecule type" value="Genomic_DNA"/>
</dbReference>
<evidence type="ECO:0000256" key="1">
    <source>
        <dbReference type="SAM" id="MobiDB-lite"/>
    </source>
</evidence>
<proteinExistence type="predicted"/>
<dbReference type="Proteomes" id="UP000246464">
    <property type="component" value="Chromosome 3"/>
</dbReference>
<feature type="compositionally biased region" description="Polar residues" evidence="1">
    <location>
        <begin position="376"/>
        <end position="393"/>
    </location>
</feature>
<feature type="compositionally biased region" description="Polar residues" evidence="1">
    <location>
        <begin position="817"/>
        <end position="838"/>
    </location>
</feature>
<dbReference type="STRING" id="52904.ENSSMAP00000011703"/>
<accession>A0A2U9B4H7</accession>
<dbReference type="GO" id="GO:0071539">
    <property type="term" value="P:protein localization to centrosome"/>
    <property type="evidence" value="ECO:0007669"/>
    <property type="project" value="TreeGrafter"/>
</dbReference>
<reference evidence="2 3" key="1">
    <citation type="submission" date="2017-12" db="EMBL/GenBank/DDBJ databases">
        <title>Integrating genomic resources of turbot (Scophthalmus maximus) in depth evaluation of genetic and physical mapping variation across individuals.</title>
        <authorList>
            <person name="Martinez P."/>
        </authorList>
    </citation>
    <scope>NUCLEOTIDE SEQUENCE [LARGE SCALE GENOMIC DNA]</scope>
</reference>
<evidence type="ECO:0008006" key="4">
    <source>
        <dbReference type="Google" id="ProtNLM"/>
    </source>
</evidence>
<protein>
    <recommendedName>
        <fullName evidence="4">Protein moonraker</fullName>
    </recommendedName>
</protein>
<dbReference type="PANTHER" id="PTHR15732">
    <property type="entry name" value="PROTEIN MOONRAKER"/>
    <property type="match status" value="1"/>
</dbReference>
<feature type="compositionally biased region" description="Basic and acidic residues" evidence="1">
    <location>
        <begin position="500"/>
        <end position="513"/>
    </location>
</feature>
<dbReference type="GO" id="GO:0007099">
    <property type="term" value="P:centriole replication"/>
    <property type="evidence" value="ECO:0007669"/>
    <property type="project" value="InterPro"/>
</dbReference>
<feature type="region of interest" description="Disordered" evidence="1">
    <location>
        <begin position="478"/>
        <end position="513"/>
    </location>
</feature>
<organism evidence="2 3">
    <name type="scientific">Scophthalmus maximus</name>
    <name type="common">Turbot</name>
    <name type="synonym">Psetta maxima</name>
    <dbReference type="NCBI Taxonomy" id="52904"/>
    <lineage>
        <taxon>Eukaryota</taxon>
        <taxon>Metazoa</taxon>
        <taxon>Chordata</taxon>
        <taxon>Craniata</taxon>
        <taxon>Vertebrata</taxon>
        <taxon>Euteleostomi</taxon>
        <taxon>Actinopterygii</taxon>
        <taxon>Neopterygii</taxon>
        <taxon>Teleostei</taxon>
        <taxon>Neoteleostei</taxon>
        <taxon>Acanthomorphata</taxon>
        <taxon>Carangaria</taxon>
        <taxon>Pleuronectiformes</taxon>
        <taxon>Pleuronectoidei</taxon>
        <taxon>Scophthalmidae</taxon>
        <taxon>Scophthalmus</taxon>
    </lineage>
</organism>
<feature type="region of interest" description="Disordered" evidence="1">
    <location>
        <begin position="541"/>
        <end position="594"/>
    </location>
</feature>
<dbReference type="PANTHER" id="PTHR15732:SF4">
    <property type="entry name" value="PROTEIN MOONRAKER"/>
    <property type="match status" value="1"/>
</dbReference>
<sequence>MTAQLLQTDQRKDWVVLGPNRDRGYLPTGMSDTKLLFNEAIPASARNRATRIHPPVPIVIERLLPLYERPEDVDSIRSSISFTALSEERLQAAVKLARQDLRRRRLEPLIKSPARPSEEASFLETSDVVMLQELAATPNKVKLKSSSPKEKMSRPAKQTPQKRAPMPWVGQSPPTRDPGPKPQEEGKLAPLSLEIYKLQYELDVYMQKVEQLSNRGEKMEEPLEPEEKHKLEMRRQKQAARSAQMIYVLQQQVKKIKEDIENLQSQKSWDTNKSTAIKRLAAAHRGTQKALRDIIHQLSDLSLRKMPPQYKELGQLIRQLSLCSAKVEVDQGLAVPGTALNILQKLETLDSALSKQETLERVQAQTGPPHKKSPHRSMSPSSALKGPSTSNVQGPHKRTNPKRGVSDDTNTHCTMNPDELPGNKHLCCINCVPMPLIWHSHVSCFMTAGRRMASQKPRTISHQPMSSREVLGTGLEVLAQPSRPRERQRPPPTNTNRKGLHSERGKADVISRRDQMRDAGFQHPTVSSRLRVNELPQKELSVPWMPTSPHSPPQQRSPQTGRPEPRCLFSPLKPAENPPMPNSAAGGFGAEPVLSSEKKKQAQNEALRTAWLDKMTTQRLKELNQLSKEETERIQRLRSEVVSPTQWAERAEQKARERIQPLLDEAQQIGKSRSRISSSLRNQLSVQAADRTAETAEQLSEDLLEVLVEDTARAAWAAETDWRLEGLDQSRLPAPTLESILLRMEEMQRDQEEVRRRIASVTYSDPLYWDQPGAAGHQCHAPGSRPASPQPIRLTRPVLILPSAPDIVLEKPVETGNSFMSEDSVTPQASQEEQQPGPSTVFPGPVNRSRGTVISVSGSMLRNIRRYREDYDAYLRVVAHETVGSFNPWAVANSLAEELLSEAVADVAAEFQDVVEEYAEAVFTSEFLQPILSHPAPAPALVSQ</sequence>
<feature type="region of interest" description="Disordered" evidence="1">
    <location>
        <begin position="139"/>
        <end position="186"/>
    </location>
</feature>
<gene>
    <name evidence="2" type="ORF">SMAX5B_004579</name>
</gene>
<keyword evidence="3" id="KW-1185">Reference proteome</keyword>
<dbReference type="AlphaFoldDB" id="A0A2U9B4H7"/>
<evidence type="ECO:0000313" key="2">
    <source>
        <dbReference type="EMBL" id="AWO98806.1"/>
    </source>
</evidence>